<dbReference type="Pfam" id="PF00395">
    <property type="entry name" value="SLH"/>
    <property type="match status" value="1"/>
</dbReference>
<dbReference type="InterPro" id="IPR051465">
    <property type="entry name" value="Cell_Envelope_Struct_Comp"/>
</dbReference>
<keyword evidence="3" id="KW-1185">Reference proteome</keyword>
<protein>
    <submittedName>
        <fullName evidence="2">S-layer domain protein</fullName>
    </submittedName>
</protein>
<gene>
    <name evidence="2" type="ORF">MC7420_7286</name>
</gene>
<dbReference type="PROSITE" id="PS51272">
    <property type="entry name" value="SLH"/>
    <property type="match status" value="1"/>
</dbReference>
<proteinExistence type="predicted"/>
<feature type="domain" description="SLH" evidence="1">
    <location>
        <begin position="36"/>
        <end position="99"/>
    </location>
</feature>
<dbReference type="PANTHER" id="PTHR43308">
    <property type="entry name" value="OUTER MEMBRANE PROTEIN ALPHA-RELATED"/>
    <property type="match status" value="1"/>
</dbReference>
<dbReference type="EMBL" id="DS989841">
    <property type="protein sequence ID" value="EDX78633.1"/>
    <property type="molecule type" value="Genomic_DNA"/>
</dbReference>
<dbReference type="OrthoDB" id="9759810at2"/>
<sequence>MKNTILYSVQHLKPIFSWLSVGLFASAFGGSIAPPVKAQNYSDIQGHWAEQCIQGLTQQGVVSGYPDQTFKPNNVITRAEYAAMIDQAFPNATLERNAINFKDVSASYWGQDAIQIPIAKDFSLDIPVKSLNPMI</sequence>
<dbReference type="eggNOG" id="COG1649">
    <property type="taxonomic scope" value="Bacteria"/>
</dbReference>
<dbReference type="Proteomes" id="UP000003835">
    <property type="component" value="Unassembled WGS sequence"/>
</dbReference>
<evidence type="ECO:0000313" key="3">
    <source>
        <dbReference type="Proteomes" id="UP000003835"/>
    </source>
</evidence>
<dbReference type="PANTHER" id="PTHR43308:SF5">
    <property type="entry name" value="S-LAYER PROTEIN _ PEPTIDOGLYCAN ENDO-BETA-N-ACETYLGLUCOSAMINIDASE"/>
    <property type="match status" value="1"/>
</dbReference>
<evidence type="ECO:0000259" key="1">
    <source>
        <dbReference type="PROSITE" id="PS51272"/>
    </source>
</evidence>
<reference evidence="2 3" key="1">
    <citation type="submission" date="2008-07" db="EMBL/GenBank/DDBJ databases">
        <authorList>
            <person name="Tandeau de Marsac N."/>
            <person name="Ferriera S."/>
            <person name="Johnson J."/>
            <person name="Kravitz S."/>
            <person name="Beeson K."/>
            <person name="Sutton G."/>
            <person name="Rogers Y.-H."/>
            <person name="Friedman R."/>
            <person name="Frazier M."/>
            <person name="Venter J.C."/>
        </authorList>
    </citation>
    <scope>NUCLEOTIDE SEQUENCE [LARGE SCALE GENOMIC DNA]</scope>
    <source>
        <strain evidence="2 3">PCC 7420</strain>
    </source>
</reference>
<organism evidence="2 3">
    <name type="scientific">Coleofasciculus chthonoplastes PCC 7420</name>
    <dbReference type="NCBI Taxonomy" id="118168"/>
    <lineage>
        <taxon>Bacteria</taxon>
        <taxon>Bacillati</taxon>
        <taxon>Cyanobacteriota</taxon>
        <taxon>Cyanophyceae</taxon>
        <taxon>Coleofasciculales</taxon>
        <taxon>Coleofasciculaceae</taxon>
        <taxon>Coleofasciculus</taxon>
    </lineage>
</organism>
<dbReference type="HOGENOM" id="CLU_1882194_0_0_3"/>
<dbReference type="AlphaFoldDB" id="B4VHP6"/>
<dbReference type="InterPro" id="IPR001119">
    <property type="entry name" value="SLH_dom"/>
</dbReference>
<dbReference type="STRING" id="118168.MC7420_7286"/>
<accession>B4VHP6</accession>
<name>B4VHP6_9CYAN</name>
<evidence type="ECO:0000313" key="2">
    <source>
        <dbReference type="EMBL" id="EDX78633.1"/>
    </source>
</evidence>
<dbReference type="RefSeq" id="WP_006098109.1">
    <property type="nucleotide sequence ID" value="NZ_DS989841.1"/>
</dbReference>